<sequence length="82" mass="9028">MAQNKTASEPPRFPSKNEIYQSYGGWNNFMRSYGLKAHEPDHVEGGNAIAEGMRQGEYEGRVDAAEAQAKDQGIGGQRKGKQ</sequence>
<comment type="caution">
    <text evidence="1">The sequence shown here is derived from an EMBL/GenBank/DDBJ whole genome shotgun (WGS) entry which is preliminary data.</text>
</comment>
<evidence type="ECO:0000313" key="1">
    <source>
        <dbReference type="EMBL" id="KAK3724177.1"/>
    </source>
</evidence>
<keyword evidence="2" id="KW-1185">Reference proteome</keyword>
<proteinExistence type="predicted"/>
<dbReference type="EMBL" id="JAUTXU010000006">
    <property type="protein sequence ID" value="KAK3724177.1"/>
    <property type="molecule type" value="Genomic_DNA"/>
</dbReference>
<evidence type="ECO:0000313" key="2">
    <source>
        <dbReference type="Proteomes" id="UP001281147"/>
    </source>
</evidence>
<organism evidence="1 2">
    <name type="scientific">Vermiconidia calcicola</name>
    <dbReference type="NCBI Taxonomy" id="1690605"/>
    <lineage>
        <taxon>Eukaryota</taxon>
        <taxon>Fungi</taxon>
        <taxon>Dikarya</taxon>
        <taxon>Ascomycota</taxon>
        <taxon>Pezizomycotina</taxon>
        <taxon>Dothideomycetes</taxon>
        <taxon>Dothideomycetidae</taxon>
        <taxon>Mycosphaerellales</taxon>
        <taxon>Extremaceae</taxon>
        <taxon>Vermiconidia</taxon>
    </lineage>
</organism>
<accession>A0ACC3NXW2</accession>
<protein>
    <submittedName>
        <fullName evidence="1">Uncharacterized protein</fullName>
    </submittedName>
</protein>
<dbReference type="Proteomes" id="UP001281147">
    <property type="component" value="Unassembled WGS sequence"/>
</dbReference>
<name>A0ACC3NXW2_9PEZI</name>
<reference evidence="1" key="1">
    <citation type="submission" date="2023-07" db="EMBL/GenBank/DDBJ databases">
        <title>Black Yeasts Isolated from many extreme environments.</title>
        <authorList>
            <person name="Coleine C."/>
            <person name="Stajich J.E."/>
            <person name="Selbmann L."/>
        </authorList>
    </citation>
    <scope>NUCLEOTIDE SEQUENCE</scope>
    <source>
        <strain evidence="1">CCFEE 5714</strain>
    </source>
</reference>
<gene>
    <name evidence="1" type="ORF">LTR37_001302</name>
</gene>